<keyword evidence="1" id="KW-1133">Transmembrane helix</keyword>
<dbReference type="PANTHER" id="PTHR43805:SF1">
    <property type="entry name" value="GP-PDE DOMAIN-CONTAINING PROTEIN"/>
    <property type="match status" value="1"/>
</dbReference>
<evidence type="ECO:0000256" key="1">
    <source>
        <dbReference type="SAM" id="Phobius"/>
    </source>
</evidence>
<keyword evidence="1" id="KW-0812">Transmembrane</keyword>
<evidence type="ECO:0000259" key="2">
    <source>
        <dbReference type="PROSITE" id="PS51704"/>
    </source>
</evidence>
<dbReference type="PANTHER" id="PTHR43805">
    <property type="entry name" value="GLYCEROPHOSPHORYL DIESTER PHOSPHODIESTERASE"/>
    <property type="match status" value="1"/>
</dbReference>
<dbReference type="CDD" id="cd08561">
    <property type="entry name" value="GDPD_cytoplasmic_ScUgpQ2_like"/>
    <property type="match status" value="1"/>
</dbReference>
<dbReference type="EMBL" id="JACCBX010000012">
    <property type="protein sequence ID" value="NYE08198.1"/>
    <property type="molecule type" value="Genomic_DNA"/>
</dbReference>
<name>A0A852TM07_9BACI</name>
<dbReference type="AlphaFoldDB" id="A0A852TM07"/>
<feature type="domain" description="GP-PDE" evidence="2">
    <location>
        <begin position="52"/>
        <end position="307"/>
    </location>
</feature>
<accession>A0A852TM07</accession>
<keyword evidence="1" id="KW-0472">Membrane</keyword>
<organism evidence="3 4">
    <name type="scientific">Neobacillus niacini</name>
    <dbReference type="NCBI Taxonomy" id="86668"/>
    <lineage>
        <taxon>Bacteria</taxon>
        <taxon>Bacillati</taxon>
        <taxon>Bacillota</taxon>
        <taxon>Bacilli</taxon>
        <taxon>Bacillales</taxon>
        <taxon>Bacillaceae</taxon>
        <taxon>Neobacillus</taxon>
    </lineage>
</organism>
<dbReference type="EC" id="3.1.4.46" evidence="3"/>
<dbReference type="Proteomes" id="UP000548423">
    <property type="component" value="Unassembled WGS sequence"/>
</dbReference>
<evidence type="ECO:0000313" key="4">
    <source>
        <dbReference type="Proteomes" id="UP000548423"/>
    </source>
</evidence>
<reference evidence="4" key="1">
    <citation type="submission" date="2020-07" db="EMBL/GenBank/DDBJ databases">
        <authorList>
            <person name="Partida-Martinez L."/>
            <person name="Huntemann M."/>
            <person name="Clum A."/>
            <person name="Wang J."/>
            <person name="Palaniappan K."/>
            <person name="Ritter S."/>
            <person name="Chen I.-M."/>
            <person name="Stamatis D."/>
            <person name="Reddy T."/>
            <person name="O'Malley R."/>
            <person name="Daum C."/>
            <person name="Shapiro N."/>
            <person name="Ivanova N."/>
            <person name="Kyrpides N."/>
            <person name="Woyke T."/>
        </authorList>
    </citation>
    <scope>NUCLEOTIDE SEQUENCE [LARGE SCALE GENOMIC DNA]</scope>
    <source>
        <strain evidence="4">AT2.8</strain>
    </source>
</reference>
<evidence type="ECO:0000313" key="3">
    <source>
        <dbReference type="EMBL" id="NYE08198.1"/>
    </source>
</evidence>
<dbReference type="GO" id="GO:0006629">
    <property type="term" value="P:lipid metabolic process"/>
    <property type="evidence" value="ECO:0007669"/>
    <property type="project" value="InterPro"/>
</dbReference>
<dbReference type="InterPro" id="IPR030395">
    <property type="entry name" value="GP_PDE_dom"/>
</dbReference>
<keyword evidence="3" id="KW-0378">Hydrolase</keyword>
<gene>
    <name evidence="3" type="ORF">F4694_005041</name>
</gene>
<dbReference type="PROSITE" id="PS51704">
    <property type="entry name" value="GP_PDE"/>
    <property type="match status" value="1"/>
</dbReference>
<reference evidence="4" key="2">
    <citation type="submission" date="2020-08" db="EMBL/GenBank/DDBJ databases">
        <title>The Agave Microbiome: Exploring the role of microbial communities in plant adaptations to desert environments.</title>
        <authorList>
            <person name="Partida-Martinez L.P."/>
        </authorList>
    </citation>
    <scope>NUCLEOTIDE SEQUENCE [LARGE SCALE GENOMIC DNA]</scope>
    <source>
        <strain evidence="4">AT2.8</strain>
    </source>
</reference>
<dbReference type="Pfam" id="PF03009">
    <property type="entry name" value="GDPD"/>
    <property type="match status" value="1"/>
</dbReference>
<sequence>MQQAPIEKTWRKKTVLLSLKMVVAAIAIFLLVTNLFPVKPIKQKSFFNHTRPLVIAHQGGELLAPSNTMAAFRNAADMGVDVLETDIHITKDGHLVTIHDPSVDRTTNGKGNVADLTLAELQSLDAGYHFKDLEGNYSFRGNGVYIPTVEELFQTFNDMKIEIEIKDDNPPERIEEIASKLWDLTEKYHMEEKIIIGSFDQKILQTFEKYAKGRVAISAGRQEVKSFVVFHKFFLRNLYVPTVDAFQIPVEDSGFDLTDQRLIDGAHRLGLEIHYWTIDDPKTMEKLIDAGADGILTNRPDLLLKLLEEKGL</sequence>
<dbReference type="SUPFAM" id="SSF51695">
    <property type="entry name" value="PLC-like phosphodiesterases"/>
    <property type="match status" value="1"/>
</dbReference>
<dbReference type="InterPro" id="IPR017946">
    <property type="entry name" value="PLC-like_Pdiesterase_TIM-brl"/>
</dbReference>
<comment type="caution">
    <text evidence="3">The sequence shown here is derived from an EMBL/GenBank/DDBJ whole genome shotgun (WGS) entry which is preliminary data.</text>
</comment>
<feature type="transmembrane region" description="Helical" evidence="1">
    <location>
        <begin position="15"/>
        <end position="36"/>
    </location>
</feature>
<dbReference type="Gene3D" id="3.20.20.190">
    <property type="entry name" value="Phosphatidylinositol (PI) phosphodiesterase"/>
    <property type="match status" value="1"/>
</dbReference>
<proteinExistence type="predicted"/>
<dbReference type="GO" id="GO:0008889">
    <property type="term" value="F:glycerophosphodiester phosphodiesterase activity"/>
    <property type="evidence" value="ECO:0007669"/>
    <property type="project" value="UniProtKB-EC"/>
</dbReference>
<protein>
    <submittedName>
        <fullName evidence="3">Glycerophosphoryl diester phosphodiesterase</fullName>
        <ecNumber evidence="3">3.1.4.46</ecNumber>
    </submittedName>
</protein>